<feature type="signal peptide" evidence="3">
    <location>
        <begin position="1"/>
        <end position="26"/>
    </location>
</feature>
<evidence type="ECO:0000256" key="3">
    <source>
        <dbReference type="SAM" id="SignalP"/>
    </source>
</evidence>
<keyword evidence="6" id="KW-1185">Reference proteome</keyword>
<proteinExistence type="predicted"/>
<dbReference type="Proteomes" id="UP000245207">
    <property type="component" value="Unassembled WGS sequence"/>
</dbReference>
<comment type="caution">
    <text evidence="5">The sequence shown here is derived from an EMBL/GenBank/DDBJ whole genome shotgun (WGS) entry which is preliminary data.</text>
</comment>
<dbReference type="GO" id="GO:0016020">
    <property type="term" value="C:membrane"/>
    <property type="evidence" value="ECO:0007669"/>
    <property type="project" value="UniProtKB-SubCell"/>
</dbReference>
<reference evidence="5 6" key="1">
    <citation type="journal article" date="2018" name="Mol. Plant">
        <title>The genome of Artemisia annua provides insight into the evolution of Asteraceae family and artemisinin biosynthesis.</title>
        <authorList>
            <person name="Shen Q."/>
            <person name="Zhang L."/>
            <person name="Liao Z."/>
            <person name="Wang S."/>
            <person name="Yan T."/>
            <person name="Shi P."/>
            <person name="Liu M."/>
            <person name="Fu X."/>
            <person name="Pan Q."/>
            <person name="Wang Y."/>
            <person name="Lv Z."/>
            <person name="Lu X."/>
            <person name="Zhang F."/>
            <person name="Jiang W."/>
            <person name="Ma Y."/>
            <person name="Chen M."/>
            <person name="Hao X."/>
            <person name="Li L."/>
            <person name="Tang Y."/>
            <person name="Lv G."/>
            <person name="Zhou Y."/>
            <person name="Sun X."/>
            <person name="Brodelius P.E."/>
            <person name="Rose J.K.C."/>
            <person name="Tang K."/>
        </authorList>
    </citation>
    <scope>NUCLEOTIDE SEQUENCE [LARGE SCALE GENOMIC DNA]</scope>
    <source>
        <strain evidence="6">cv. Huhao1</strain>
        <tissue evidence="5">Leaf</tissue>
    </source>
</reference>
<dbReference type="GO" id="GO:0030247">
    <property type="term" value="F:polysaccharide binding"/>
    <property type="evidence" value="ECO:0007669"/>
    <property type="project" value="InterPro"/>
</dbReference>
<dbReference type="InterPro" id="IPR025287">
    <property type="entry name" value="WAK_GUB"/>
</dbReference>
<name>A0A2U1PPM6_ARTAN</name>
<dbReference type="STRING" id="35608.A0A2U1PPM6"/>
<evidence type="ECO:0000313" key="6">
    <source>
        <dbReference type="Proteomes" id="UP000245207"/>
    </source>
</evidence>
<accession>A0A2U1PPM6</accession>
<protein>
    <submittedName>
        <fullName evidence="5">Wall-associated kinase family protein</fullName>
    </submittedName>
</protein>
<keyword evidence="5" id="KW-0418">Kinase</keyword>
<organism evidence="5 6">
    <name type="scientific">Artemisia annua</name>
    <name type="common">Sweet wormwood</name>
    <dbReference type="NCBI Taxonomy" id="35608"/>
    <lineage>
        <taxon>Eukaryota</taxon>
        <taxon>Viridiplantae</taxon>
        <taxon>Streptophyta</taxon>
        <taxon>Embryophyta</taxon>
        <taxon>Tracheophyta</taxon>
        <taxon>Spermatophyta</taxon>
        <taxon>Magnoliopsida</taxon>
        <taxon>eudicotyledons</taxon>
        <taxon>Gunneridae</taxon>
        <taxon>Pentapetalae</taxon>
        <taxon>asterids</taxon>
        <taxon>campanulids</taxon>
        <taxon>Asterales</taxon>
        <taxon>Asteraceae</taxon>
        <taxon>Asteroideae</taxon>
        <taxon>Anthemideae</taxon>
        <taxon>Artemisiinae</taxon>
        <taxon>Artemisia</taxon>
    </lineage>
</organism>
<keyword evidence="5" id="KW-0808">Transferase</keyword>
<dbReference type="OrthoDB" id="4062651at2759"/>
<evidence type="ECO:0000256" key="1">
    <source>
        <dbReference type="ARBA" id="ARBA00004167"/>
    </source>
</evidence>
<evidence type="ECO:0000313" key="5">
    <source>
        <dbReference type="EMBL" id="PWA87716.1"/>
    </source>
</evidence>
<dbReference type="EMBL" id="PKPP01000884">
    <property type="protein sequence ID" value="PWA87716.1"/>
    <property type="molecule type" value="Genomic_DNA"/>
</dbReference>
<sequence>MKLLQAYHILLLVVTFLSLTATSIEALNFAKPGCIDTCGKVRIPYPFGIGANCSVNKWYTIDCKSSTPYLSALNNLEVVGVDLENQTISVNMQKLSACSQTTKSVNLASSPFLYSKSHNKFVVEGCGNGVILGDHGSVLTGCSTTCSNHPTTNTAVNINTNNTCFGINCCETTIPHHLNSYSMILTGLEWLDGDRACGSVFLVDKNLYDEVSNHPTTNTAVNINTNNTCFGINCCETTIPHHLNSYSMILTGLEWLDGDRACGSVFLVDKNLYDEVRFSAKSFIPTSLLWTLGYLDLKQRDCCYTTKMGKRTVDLSNGTSVDTLKCWSYYYPLNGNPYLFDGCEDTEECARCMGNGTGYCDYERIYDVDGLFNKWNLTCHTWTHEETDADSRVPDVVITIGNAYFLGL</sequence>
<evidence type="ECO:0000259" key="4">
    <source>
        <dbReference type="Pfam" id="PF13947"/>
    </source>
</evidence>
<keyword evidence="2 3" id="KW-0732">Signal</keyword>
<evidence type="ECO:0000256" key="2">
    <source>
        <dbReference type="ARBA" id="ARBA00022729"/>
    </source>
</evidence>
<dbReference type="GO" id="GO:0016301">
    <property type="term" value="F:kinase activity"/>
    <property type="evidence" value="ECO:0007669"/>
    <property type="project" value="UniProtKB-KW"/>
</dbReference>
<feature type="chain" id="PRO_5015769643" evidence="3">
    <location>
        <begin position="27"/>
        <end position="408"/>
    </location>
</feature>
<dbReference type="AlphaFoldDB" id="A0A2U1PPM6"/>
<dbReference type="PANTHER" id="PTHR33491">
    <property type="entry name" value="OSJNBA0016N04.9 PROTEIN"/>
    <property type="match status" value="1"/>
</dbReference>
<gene>
    <name evidence="5" type="ORF">CTI12_AA026460</name>
</gene>
<comment type="subcellular location">
    <subcellularLocation>
        <location evidence="1">Membrane</location>
        <topology evidence="1">Single-pass membrane protein</topology>
    </subcellularLocation>
</comment>
<dbReference type="Pfam" id="PF13947">
    <property type="entry name" value="GUB_WAK_bind"/>
    <property type="match status" value="1"/>
</dbReference>
<feature type="domain" description="Wall-associated receptor kinase galacturonan-binding" evidence="4">
    <location>
        <begin position="34"/>
        <end position="91"/>
    </location>
</feature>